<dbReference type="PANTHER" id="PTHR37984:SF5">
    <property type="entry name" value="PROTEIN NYNRIN-LIKE"/>
    <property type="match status" value="1"/>
</dbReference>
<comment type="caution">
    <text evidence="3">The sequence shown here is derived from an EMBL/GenBank/DDBJ whole genome shotgun (WGS) entry which is preliminary data.</text>
</comment>
<dbReference type="SUPFAM" id="SSF53098">
    <property type="entry name" value="Ribonuclease H-like"/>
    <property type="match status" value="1"/>
</dbReference>
<dbReference type="GO" id="GO:0005634">
    <property type="term" value="C:nucleus"/>
    <property type="evidence" value="ECO:0007669"/>
    <property type="project" value="UniProtKB-ARBA"/>
</dbReference>
<evidence type="ECO:0000313" key="4">
    <source>
        <dbReference type="Proteomes" id="UP000765509"/>
    </source>
</evidence>
<reference evidence="3" key="1">
    <citation type="submission" date="2021-03" db="EMBL/GenBank/DDBJ databases">
        <title>Draft genome sequence of rust myrtle Austropuccinia psidii MF-1, a brazilian biotype.</title>
        <authorList>
            <person name="Quecine M.C."/>
            <person name="Pachon D.M.R."/>
            <person name="Bonatelli M.L."/>
            <person name="Correr F.H."/>
            <person name="Franceschini L.M."/>
            <person name="Leite T.F."/>
            <person name="Margarido G.R.A."/>
            <person name="Almeida C.A."/>
            <person name="Ferrarezi J.A."/>
            <person name="Labate C.A."/>
        </authorList>
    </citation>
    <scope>NUCLEOTIDE SEQUENCE</scope>
    <source>
        <strain evidence="3">MF-1</strain>
    </source>
</reference>
<dbReference type="EMBL" id="AVOT02021040">
    <property type="protein sequence ID" value="MBW0509615.1"/>
    <property type="molecule type" value="Genomic_DNA"/>
</dbReference>
<dbReference type="Proteomes" id="UP000765509">
    <property type="component" value="Unassembled WGS sequence"/>
</dbReference>
<dbReference type="PANTHER" id="PTHR37984">
    <property type="entry name" value="PROTEIN CBG26694"/>
    <property type="match status" value="1"/>
</dbReference>
<sequence>MIRVKEPKSPWEVIHMDWVTALPTNGDRSYNSYIVIVDRHRKNPIFFPCNKDRSSMDTALLLQYRVISHTGLFKNIISGRDPKFKSALWTNLHRFFGTKLSFSKAYHHQADGLEEKIIQNLKEIIKRVCAYGLEFKDSYEFTHDWCTLIPALELAYKTSVHSSTGQTPAMLEKGLNPRLPADTLKKDLIDINTTALSFKIILYKVKHHEKQSMNPTFEYAKQRWDKSHKLPEFKSGDIVLASNLNFNNIKGPKKLKDSYVGHFVIFALHGTNAVQVELSGELEKKYPTFPVSLIKPY</sequence>
<dbReference type="InterPro" id="IPR012337">
    <property type="entry name" value="RNaseH-like_sf"/>
</dbReference>
<dbReference type="InterPro" id="IPR036397">
    <property type="entry name" value="RNaseH_sf"/>
</dbReference>
<keyword evidence="1" id="KW-0694">RNA-binding</keyword>
<proteinExistence type="predicted"/>
<dbReference type="AlphaFoldDB" id="A0A9Q3DYY4"/>
<feature type="domain" description="Integrase catalytic" evidence="2">
    <location>
        <begin position="6"/>
        <end position="176"/>
    </location>
</feature>
<name>A0A9Q3DYY4_9BASI</name>
<protein>
    <recommendedName>
        <fullName evidence="2">Integrase catalytic domain-containing protein</fullName>
    </recommendedName>
</protein>
<evidence type="ECO:0000259" key="2">
    <source>
        <dbReference type="PROSITE" id="PS50994"/>
    </source>
</evidence>
<dbReference type="InterPro" id="IPR001584">
    <property type="entry name" value="Integrase_cat-core"/>
</dbReference>
<dbReference type="GO" id="GO:0003723">
    <property type="term" value="F:RNA binding"/>
    <property type="evidence" value="ECO:0007669"/>
    <property type="project" value="UniProtKB-KW"/>
</dbReference>
<dbReference type="InterPro" id="IPR050951">
    <property type="entry name" value="Retrovirus_Pol_polyprotein"/>
</dbReference>
<dbReference type="Gene3D" id="3.30.420.10">
    <property type="entry name" value="Ribonuclease H-like superfamily/Ribonuclease H"/>
    <property type="match status" value="1"/>
</dbReference>
<dbReference type="PROSITE" id="PS50994">
    <property type="entry name" value="INTEGRASE"/>
    <property type="match status" value="1"/>
</dbReference>
<evidence type="ECO:0000313" key="3">
    <source>
        <dbReference type="EMBL" id="MBW0509615.1"/>
    </source>
</evidence>
<gene>
    <name evidence="3" type="ORF">O181_049330</name>
</gene>
<dbReference type="GO" id="GO:0015074">
    <property type="term" value="P:DNA integration"/>
    <property type="evidence" value="ECO:0007669"/>
    <property type="project" value="InterPro"/>
</dbReference>
<accession>A0A9Q3DYY4</accession>
<organism evidence="3 4">
    <name type="scientific">Austropuccinia psidii MF-1</name>
    <dbReference type="NCBI Taxonomy" id="1389203"/>
    <lineage>
        <taxon>Eukaryota</taxon>
        <taxon>Fungi</taxon>
        <taxon>Dikarya</taxon>
        <taxon>Basidiomycota</taxon>
        <taxon>Pucciniomycotina</taxon>
        <taxon>Pucciniomycetes</taxon>
        <taxon>Pucciniales</taxon>
        <taxon>Sphaerophragmiaceae</taxon>
        <taxon>Austropuccinia</taxon>
    </lineage>
</organism>
<evidence type="ECO:0000256" key="1">
    <source>
        <dbReference type="ARBA" id="ARBA00022884"/>
    </source>
</evidence>
<keyword evidence="4" id="KW-1185">Reference proteome</keyword>